<dbReference type="InterPro" id="IPR000524">
    <property type="entry name" value="Tscrpt_reg_HTH_GntR"/>
</dbReference>
<evidence type="ECO:0000256" key="3">
    <source>
        <dbReference type="ARBA" id="ARBA00023163"/>
    </source>
</evidence>
<dbReference type="InterPro" id="IPR008920">
    <property type="entry name" value="TF_FadR/GntR_C"/>
</dbReference>
<dbReference type="Gene3D" id="1.10.10.10">
    <property type="entry name" value="Winged helix-like DNA-binding domain superfamily/Winged helix DNA-binding domain"/>
    <property type="match status" value="1"/>
</dbReference>
<evidence type="ECO:0000256" key="2">
    <source>
        <dbReference type="ARBA" id="ARBA00023125"/>
    </source>
</evidence>
<proteinExistence type="predicted"/>
<dbReference type="InterPro" id="IPR011711">
    <property type="entry name" value="GntR_C"/>
</dbReference>
<sequence>MMPKFSMDAVGVWSCRLLRHSYRRAAPCSLVWPRSPRPPPSRLGWGRAYPANHQSMNSKLQRLCFMGVNSWTALLRPIEEAGVSEAIVRRLSELMCAGTLRAGDRLPSETELATYFQVAPMTVRGALKVLREEGFVETKRGRHAGTVVSPRIGEIVARIADTAPRLEVIAELTSWRKAISGECAALAAKYATEGEMVELGGLVHQADSQSPDYESYRFADARVHLYIAELSRSERLLNAERQIQAELSRLLGTKLHQPGLEEAPTQGHGPLLAAISVGDQELARRRLREHVQATLNLVRGTGLESGRHSRS</sequence>
<dbReference type="EMBL" id="JBHSEN010000001">
    <property type="protein sequence ID" value="MFC4429455.1"/>
    <property type="molecule type" value="Genomic_DNA"/>
</dbReference>
<keyword evidence="1" id="KW-0805">Transcription regulation</keyword>
<accession>A0ABV8XYS7</accession>
<dbReference type="Proteomes" id="UP001595965">
    <property type="component" value="Unassembled WGS sequence"/>
</dbReference>
<evidence type="ECO:0000313" key="6">
    <source>
        <dbReference type="Proteomes" id="UP001595965"/>
    </source>
</evidence>
<keyword evidence="3" id="KW-0804">Transcription</keyword>
<dbReference type="SUPFAM" id="SSF48008">
    <property type="entry name" value="GntR ligand-binding domain-like"/>
    <property type="match status" value="1"/>
</dbReference>
<dbReference type="InterPro" id="IPR036390">
    <property type="entry name" value="WH_DNA-bd_sf"/>
</dbReference>
<comment type="caution">
    <text evidence="5">The sequence shown here is derived from an EMBL/GenBank/DDBJ whole genome shotgun (WGS) entry which is preliminary data.</text>
</comment>
<feature type="domain" description="HTH gntR-type" evidence="4">
    <location>
        <begin position="81"/>
        <end position="151"/>
    </location>
</feature>
<organism evidence="5 6">
    <name type="scientific">Citricoccus alkalitolerans</name>
    <dbReference type="NCBI Taxonomy" id="246603"/>
    <lineage>
        <taxon>Bacteria</taxon>
        <taxon>Bacillati</taxon>
        <taxon>Actinomycetota</taxon>
        <taxon>Actinomycetes</taxon>
        <taxon>Micrococcales</taxon>
        <taxon>Micrococcaceae</taxon>
        <taxon>Citricoccus</taxon>
    </lineage>
</organism>
<evidence type="ECO:0000313" key="5">
    <source>
        <dbReference type="EMBL" id="MFC4429455.1"/>
    </source>
</evidence>
<dbReference type="SMART" id="SM00895">
    <property type="entry name" value="FCD"/>
    <property type="match status" value="1"/>
</dbReference>
<dbReference type="SUPFAM" id="SSF46785">
    <property type="entry name" value="Winged helix' DNA-binding domain"/>
    <property type="match status" value="1"/>
</dbReference>
<protein>
    <submittedName>
        <fullName evidence="5">FadR/GntR family transcriptional regulator</fullName>
    </submittedName>
</protein>
<dbReference type="CDD" id="cd07377">
    <property type="entry name" value="WHTH_GntR"/>
    <property type="match status" value="1"/>
</dbReference>
<reference evidence="6" key="1">
    <citation type="journal article" date="2019" name="Int. J. Syst. Evol. Microbiol.">
        <title>The Global Catalogue of Microorganisms (GCM) 10K type strain sequencing project: providing services to taxonomists for standard genome sequencing and annotation.</title>
        <authorList>
            <consortium name="The Broad Institute Genomics Platform"/>
            <consortium name="The Broad Institute Genome Sequencing Center for Infectious Disease"/>
            <person name="Wu L."/>
            <person name="Ma J."/>
        </authorList>
    </citation>
    <scope>NUCLEOTIDE SEQUENCE [LARGE SCALE GENOMIC DNA]</scope>
    <source>
        <strain evidence="6">CGMCC 1.12125</strain>
    </source>
</reference>
<dbReference type="Gene3D" id="1.20.120.530">
    <property type="entry name" value="GntR ligand-binding domain-like"/>
    <property type="match status" value="1"/>
</dbReference>
<dbReference type="Pfam" id="PF07729">
    <property type="entry name" value="FCD"/>
    <property type="match status" value="1"/>
</dbReference>
<dbReference type="InterPro" id="IPR036388">
    <property type="entry name" value="WH-like_DNA-bd_sf"/>
</dbReference>
<keyword evidence="6" id="KW-1185">Reference proteome</keyword>
<evidence type="ECO:0000259" key="4">
    <source>
        <dbReference type="PROSITE" id="PS50949"/>
    </source>
</evidence>
<name>A0ABV8XYS7_9MICC</name>
<gene>
    <name evidence="5" type="ORF">ACFO0K_07160</name>
</gene>
<dbReference type="Pfam" id="PF00392">
    <property type="entry name" value="GntR"/>
    <property type="match status" value="1"/>
</dbReference>
<dbReference type="PROSITE" id="PS50949">
    <property type="entry name" value="HTH_GNTR"/>
    <property type="match status" value="1"/>
</dbReference>
<dbReference type="PRINTS" id="PR00035">
    <property type="entry name" value="HTHGNTR"/>
</dbReference>
<dbReference type="PANTHER" id="PTHR43537">
    <property type="entry name" value="TRANSCRIPTIONAL REGULATOR, GNTR FAMILY"/>
    <property type="match status" value="1"/>
</dbReference>
<dbReference type="RefSeq" id="WP_378108261.1">
    <property type="nucleotide sequence ID" value="NZ_JBHSEN010000001.1"/>
</dbReference>
<keyword evidence="2" id="KW-0238">DNA-binding</keyword>
<evidence type="ECO:0000256" key="1">
    <source>
        <dbReference type="ARBA" id="ARBA00023015"/>
    </source>
</evidence>
<dbReference type="SMART" id="SM00345">
    <property type="entry name" value="HTH_GNTR"/>
    <property type="match status" value="1"/>
</dbReference>
<dbReference type="PANTHER" id="PTHR43537:SF5">
    <property type="entry name" value="UXU OPERON TRANSCRIPTIONAL REGULATOR"/>
    <property type="match status" value="1"/>
</dbReference>